<proteinExistence type="predicted"/>
<reference evidence="1 2" key="1">
    <citation type="journal article" date="2013" name="BMC Genomics">
        <title>Reconstruction of the lipid metabolism for the microalga Monoraphidium neglectum from its genome sequence reveals characteristics suitable for biofuel production.</title>
        <authorList>
            <person name="Bogen C."/>
            <person name="Al-Dilaimi A."/>
            <person name="Albersmeier A."/>
            <person name="Wichmann J."/>
            <person name="Grundmann M."/>
            <person name="Rupp O."/>
            <person name="Lauersen K.J."/>
            <person name="Blifernez-Klassen O."/>
            <person name="Kalinowski J."/>
            <person name="Goesmann A."/>
            <person name="Mussgnug J.H."/>
            <person name="Kruse O."/>
        </authorList>
    </citation>
    <scope>NUCLEOTIDE SEQUENCE [LARGE SCALE GENOMIC DNA]</scope>
    <source>
        <strain evidence="1 2">SAG 48.87</strain>
    </source>
</reference>
<gene>
    <name evidence="1" type="ORF">MNEG_9881</name>
</gene>
<organism evidence="1 2">
    <name type="scientific">Monoraphidium neglectum</name>
    <dbReference type="NCBI Taxonomy" id="145388"/>
    <lineage>
        <taxon>Eukaryota</taxon>
        <taxon>Viridiplantae</taxon>
        <taxon>Chlorophyta</taxon>
        <taxon>core chlorophytes</taxon>
        <taxon>Chlorophyceae</taxon>
        <taxon>CS clade</taxon>
        <taxon>Sphaeropleales</taxon>
        <taxon>Selenastraceae</taxon>
        <taxon>Monoraphidium</taxon>
    </lineage>
</organism>
<accession>A0A0D2MB15</accession>
<name>A0A0D2MB15_9CHLO</name>
<sequence>MGVTSGLITLPASIAAASFGFAALPSLPLALVLADKVSLATAAISCSAGLAAETVKARRGAGQIESDGEDGVNGKHST</sequence>
<dbReference type="GeneID" id="25742756"/>
<dbReference type="Proteomes" id="UP000054498">
    <property type="component" value="Unassembled WGS sequence"/>
</dbReference>
<protein>
    <submittedName>
        <fullName evidence="1">Uncharacterized protein</fullName>
    </submittedName>
</protein>
<dbReference type="AlphaFoldDB" id="A0A0D2MB15"/>
<evidence type="ECO:0000313" key="2">
    <source>
        <dbReference type="Proteomes" id="UP000054498"/>
    </source>
</evidence>
<keyword evidence="2" id="KW-1185">Reference proteome</keyword>
<evidence type="ECO:0000313" key="1">
    <source>
        <dbReference type="EMBL" id="KIY98081.1"/>
    </source>
</evidence>
<dbReference type="EMBL" id="KK102319">
    <property type="protein sequence ID" value="KIY98081.1"/>
    <property type="molecule type" value="Genomic_DNA"/>
</dbReference>
<dbReference type="RefSeq" id="XP_013897101.1">
    <property type="nucleotide sequence ID" value="XM_014041647.1"/>
</dbReference>
<dbReference type="KEGG" id="mng:MNEG_9881"/>